<name>A0A2T3Q2M0_PHODM</name>
<dbReference type="EMBL" id="UATL01000006">
    <property type="protein sequence ID" value="SPY45224.1"/>
    <property type="molecule type" value="Genomic_DNA"/>
</dbReference>
<reference evidence="1 2" key="1">
    <citation type="submission" date="2018-06" db="EMBL/GenBank/DDBJ databases">
        <authorList>
            <consortium name="Pathogen Informatics"/>
            <person name="Doyle S."/>
        </authorList>
    </citation>
    <scope>NUCLEOTIDE SEQUENCE [LARGE SCALE GENOMIC DNA]</scope>
    <source>
        <strain evidence="1 2">NCTC11647</strain>
    </source>
</reference>
<accession>A0A2T3Q2M0</accession>
<evidence type="ECO:0000313" key="1">
    <source>
        <dbReference type="EMBL" id="SPY45224.1"/>
    </source>
</evidence>
<dbReference type="RefSeq" id="WP_050787853.1">
    <property type="nucleotide sequence ID" value="NZ_PYOG01000073.1"/>
</dbReference>
<gene>
    <name evidence="1" type="ORF">NCTC11647_04002</name>
</gene>
<evidence type="ECO:0000313" key="2">
    <source>
        <dbReference type="Proteomes" id="UP000251647"/>
    </source>
</evidence>
<organism evidence="1 2">
    <name type="scientific">Photobacterium damselae</name>
    <dbReference type="NCBI Taxonomy" id="38293"/>
    <lineage>
        <taxon>Bacteria</taxon>
        <taxon>Pseudomonadati</taxon>
        <taxon>Pseudomonadota</taxon>
        <taxon>Gammaproteobacteria</taxon>
        <taxon>Vibrionales</taxon>
        <taxon>Vibrionaceae</taxon>
        <taxon>Photobacterium</taxon>
    </lineage>
</organism>
<proteinExistence type="predicted"/>
<protein>
    <submittedName>
        <fullName evidence="1">Uncharacterized protein</fullName>
    </submittedName>
</protein>
<dbReference type="Proteomes" id="UP000251647">
    <property type="component" value="Unassembled WGS sequence"/>
</dbReference>
<dbReference type="OrthoDB" id="6976866at2"/>
<sequence length="154" mass="18011">MLEIIKLVDVKSWVGLLGVLFGAILGLSGVVFANRSSFQRLQLQLNTEKDRAHAQVKRERLEELYVLLSQWVNMFFSNFFKLTLVMKGEIDYNQYLDEIIESGQASKVDFQRIEMTFNIYGRELLPKYKEVLKCREKINDISEAHKQDYKLGKL</sequence>
<dbReference type="AlphaFoldDB" id="A0A2T3Q2M0"/>